<gene>
    <name evidence="4" type="ORF">IAC78_02095</name>
</gene>
<dbReference type="Pfam" id="PF00571">
    <property type="entry name" value="CBS"/>
    <property type="match status" value="2"/>
</dbReference>
<feature type="domain" description="CBS" evidence="3">
    <location>
        <begin position="7"/>
        <end position="68"/>
    </location>
</feature>
<dbReference type="SMART" id="SM00116">
    <property type="entry name" value="CBS"/>
    <property type="match status" value="2"/>
</dbReference>
<comment type="caution">
    <text evidence="4">The sequence shown here is derived from an EMBL/GenBank/DDBJ whole genome shotgun (WGS) entry which is preliminary data.</text>
</comment>
<dbReference type="PROSITE" id="PS51371">
    <property type="entry name" value="CBS"/>
    <property type="match status" value="2"/>
</dbReference>
<name>A0A9D9D9A7_9BACL</name>
<evidence type="ECO:0000256" key="2">
    <source>
        <dbReference type="PROSITE-ProRule" id="PRU00703"/>
    </source>
</evidence>
<accession>A0A9D9D9A7</accession>
<dbReference type="Proteomes" id="UP000823629">
    <property type="component" value="Unassembled WGS sequence"/>
</dbReference>
<evidence type="ECO:0000256" key="1">
    <source>
        <dbReference type="ARBA" id="ARBA00023122"/>
    </source>
</evidence>
<evidence type="ECO:0000313" key="4">
    <source>
        <dbReference type="EMBL" id="MBO8414258.1"/>
    </source>
</evidence>
<reference evidence="4" key="2">
    <citation type="journal article" date="2021" name="PeerJ">
        <title>Extensive microbial diversity within the chicken gut microbiome revealed by metagenomics and culture.</title>
        <authorList>
            <person name="Gilroy R."/>
            <person name="Ravi A."/>
            <person name="Getino M."/>
            <person name="Pursley I."/>
            <person name="Horton D.L."/>
            <person name="Alikhan N.F."/>
            <person name="Baker D."/>
            <person name="Gharbi K."/>
            <person name="Hall N."/>
            <person name="Watson M."/>
            <person name="Adriaenssens E.M."/>
            <person name="Foster-Nyarko E."/>
            <person name="Jarju S."/>
            <person name="Secka A."/>
            <person name="Antonio M."/>
            <person name="Oren A."/>
            <person name="Chaudhuri R.R."/>
            <person name="La Ragione R."/>
            <person name="Hildebrand F."/>
            <person name="Pallen M.J."/>
        </authorList>
    </citation>
    <scope>NUCLEOTIDE SEQUENCE</scope>
    <source>
        <strain evidence="4">1748</strain>
    </source>
</reference>
<keyword evidence="1 2" id="KW-0129">CBS domain</keyword>
<dbReference type="SUPFAM" id="SSF54631">
    <property type="entry name" value="CBS-domain pair"/>
    <property type="match status" value="1"/>
</dbReference>
<dbReference type="PANTHER" id="PTHR43080">
    <property type="entry name" value="CBS DOMAIN-CONTAINING PROTEIN CBSX3, MITOCHONDRIAL"/>
    <property type="match status" value="1"/>
</dbReference>
<reference evidence="4" key="1">
    <citation type="submission" date="2020-10" db="EMBL/GenBank/DDBJ databases">
        <authorList>
            <person name="Gilroy R."/>
        </authorList>
    </citation>
    <scope>NUCLEOTIDE SEQUENCE</scope>
    <source>
        <strain evidence="4">1748</strain>
    </source>
</reference>
<sequence>MNIIFFLTPKKDVEYVESDFTIRQVVEKMEYHHYTAVPIIDTQGKYVDVISADDILFTLKNYHFNWEKAMKVNILTIKPYRSIEALTIDKDLNDLLKIISNQNFVPVVDDNNYFIGIITRQSVLKYLKQQLNDYQKYQSSN</sequence>
<dbReference type="InterPro" id="IPR000644">
    <property type="entry name" value="CBS_dom"/>
</dbReference>
<feature type="domain" description="CBS" evidence="3">
    <location>
        <begin position="70"/>
        <end position="134"/>
    </location>
</feature>
<dbReference type="EMBL" id="JADING010000059">
    <property type="protein sequence ID" value="MBO8414258.1"/>
    <property type="molecule type" value="Genomic_DNA"/>
</dbReference>
<protein>
    <submittedName>
        <fullName evidence="4">CBS domain-containing protein</fullName>
    </submittedName>
</protein>
<evidence type="ECO:0000313" key="5">
    <source>
        <dbReference type="Proteomes" id="UP000823629"/>
    </source>
</evidence>
<dbReference type="AlphaFoldDB" id="A0A9D9D9A7"/>
<proteinExistence type="predicted"/>
<evidence type="ECO:0000259" key="3">
    <source>
        <dbReference type="PROSITE" id="PS51371"/>
    </source>
</evidence>
<organism evidence="4 5">
    <name type="scientific">Candidatus Scatoplasma merdavium</name>
    <dbReference type="NCBI Taxonomy" id="2840932"/>
    <lineage>
        <taxon>Bacteria</taxon>
        <taxon>Bacillati</taxon>
        <taxon>Bacillota</taxon>
        <taxon>Bacilli</taxon>
        <taxon>Bacillales</taxon>
        <taxon>Candidatus Scatoplasma</taxon>
    </lineage>
</organism>
<dbReference type="PANTHER" id="PTHR43080:SF26">
    <property type="entry name" value="REGULATORY PROTEIN"/>
    <property type="match status" value="1"/>
</dbReference>
<dbReference type="InterPro" id="IPR051257">
    <property type="entry name" value="Diverse_CBS-Domain"/>
</dbReference>
<dbReference type="Gene3D" id="3.10.580.10">
    <property type="entry name" value="CBS-domain"/>
    <property type="match status" value="1"/>
</dbReference>
<dbReference type="InterPro" id="IPR046342">
    <property type="entry name" value="CBS_dom_sf"/>
</dbReference>